<evidence type="ECO:0000256" key="3">
    <source>
        <dbReference type="ARBA" id="ARBA00023004"/>
    </source>
</evidence>
<evidence type="ECO:0000256" key="4">
    <source>
        <dbReference type="SAM" id="Coils"/>
    </source>
</evidence>
<sequence length="180" mass="20344">MEVDNTYPKVSNFSVCFFISFLSSVPVKEKLVAADTHNGTTNPYPTLIIHNTKRWFQSRVDKFSIEENYLQNYKRWWCLAATKKTEHLTTKVKELAEEAAEAEELFSLLSKLSSNSEKNSPPSPPKLPIIGNLHQLGTLAHRTLHSFAQTYGPLMLLHFGKVPVLVVSTTEAAREVMKIP</sequence>
<evidence type="ECO:0000256" key="1">
    <source>
        <dbReference type="ARBA" id="ARBA00010617"/>
    </source>
</evidence>
<evidence type="ECO:0000313" key="6">
    <source>
        <dbReference type="Proteomes" id="UP001189624"/>
    </source>
</evidence>
<dbReference type="AlphaFoldDB" id="A0AA86SDE3"/>
<dbReference type="GO" id="GO:0004497">
    <property type="term" value="F:monooxygenase activity"/>
    <property type="evidence" value="ECO:0007669"/>
    <property type="project" value="InterPro"/>
</dbReference>
<name>A0AA86SDE3_9FABA</name>
<dbReference type="GO" id="GO:0005506">
    <property type="term" value="F:iron ion binding"/>
    <property type="evidence" value="ECO:0007669"/>
    <property type="project" value="InterPro"/>
</dbReference>
<organism evidence="5 6">
    <name type="scientific">Sphenostylis stenocarpa</name>
    <dbReference type="NCBI Taxonomy" id="92480"/>
    <lineage>
        <taxon>Eukaryota</taxon>
        <taxon>Viridiplantae</taxon>
        <taxon>Streptophyta</taxon>
        <taxon>Embryophyta</taxon>
        <taxon>Tracheophyta</taxon>
        <taxon>Spermatophyta</taxon>
        <taxon>Magnoliopsida</taxon>
        <taxon>eudicotyledons</taxon>
        <taxon>Gunneridae</taxon>
        <taxon>Pentapetalae</taxon>
        <taxon>rosids</taxon>
        <taxon>fabids</taxon>
        <taxon>Fabales</taxon>
        <taxon>Fabaceae</taxon>
        <taxon>Papilionoideae</taxon>
        <taxon>50 kb inversion clade</taxon>
        <taxon>NPAAA clade</taxon>
        <taxon>indigoferoid/millettioid clade</taxon>
        <taxon>Phaseoleae</taxon>
        <taxon>Sphenostylis</taxon>
    </lineage>
</organism>
<dbReference type="InterPro" id="IPR001128">
    <property type="entry name" value="Cyt_P450"/>
</dbReference>
<dbReference type="GO" id="GO:0016705">
    <property type="term" value="F:oxidoreductase activity, acting on paired donors, with incorporation or reduction of molecular oxygen"/>
    <property type="evidence" value="ECO:0007669"/>
    <property type="project" value="InterPro"/>
</dbReference>
<keyword evidence="3" id="KW-0408">Iron</keyword>
<protein>
    <submittedName>
        <fullName evidence="5">Uncharacterized protein</fullName>
    </submittedName>
</protein>
<dbReference type="SUPFAM" id="SSF48264">
    <property type="entry name" value="Cytochrome P450"/>
    <property type="match status" value="1"/>
</dbReference>
<dbReference type="Proteomes" id="UP001189624">
    <property type="component" value="Chromosome 4"/>
</dbReference>
<keyword evidence="2" id="KW-0479">Metal-binding</keyword>
<keyword evidence="6" id="KW-1185">Reference proteome</keyword>
<evidence type="ECO:0000256" key="2">
    <source>
        <dbReference type="ARBA" id="ARBA00022723"/>
    </source>
</evidence>
<dbReference type="Gene3D" id="1.10.630.10">
    <property type="entry name" value="Cytochrome P450"/>
    <property type="match status" value="1"/>
</dbReference>
<dbReference type="InterPro" id="IPR036396">
    <property type="entry name" value="Cyt_P450_sf"/>
</dbReference>
<reference evidence="5" key="1">
    <citation type="submission" date="2023-10" db="EMBL/GenBank/DDBJ databases">
        <authorList>
            <person name="Domelevo Entfellner J.-B."/>
        </authorList>
    </citation>
    <scope>NUCLEOTIDE SEQUENCE</scope>
</reference>
<feature type="coiled-coil region" evidence="4">
    <location>
        <begin position="85"/>
        <end position="112"/>
    </location>
</feature>
<evidence type="ECO:0000313" key="5">
    <source>
        <dbReference type="EMBL" id="CAJ1952690.1"/>
    </source>
</evidence>
<accession>A0AA86SDE3</accession>
<gene>
    <name evidence="5" type="ORF">AYBTSS11_LOCUS15435</name>
</gene>
<comment type="similarity">
    <text evidence="1">Belongs to the cytochrome P450 family.</text>
</comment>
<dbReference type="GO" id="GO:0020037">
    <property type="term" value="F:heme binding"/>
    <property type="evidence" value="ECO:0007669"/>
    <property type="project" value="InterPro"/>
</dbReference>
<dbReference type="PANTHER" id="PTHR47955">
    <property type="entry name" value="CYTOCHROME P450 FAMILY 71 PROTEIN"/>
    <property type="match status" value="1"/>
</dbReference>
<proteinExistence type="inferred from homology"/>
<dbReference type="Pfam" id="PF00067">
    <property type="entry name" value="p450"/>
    <property type="match status" value="1"/>
</dbReference>
<keyword evidence="4" id="KW-0175">Coiled coil</keyword>
<dbReference type="EMBL" id="OY731401">
    <property type="protein sequence ID" value="CAJ1952690.1"/>
    <property type="molecule type" value="Genomic_DNA"/>
</dbReference>
<dbReference type="PANTHER" id="PTHR47955:SF15">
    <property type="entry name" value="CYTOCHROME P450 71A2-LIKE"/>
    <property type="match status" value="1"/>
</dbReference>
<dbReference type="Gramene" id="rna-AYBTSS11_LOCUS15435">
    <property type="protein sequence ID" value="CAJ1952690.1"/>
    <property type="gene ID" value="gene-AYBTSS11_LOCUS15435"/>
</dbReference>